<reference evidence="2" key="1">
    <citation type="submission" date="2022-11" db="UniProtKB">
        <authorList>
            <consortium name="WormBaseParasite"/>
        </authorList>
    </citation>
    <scope>IDENTIFICATION</scope>
</reference>
<dbReference type="WBParaSite" id="Minc3s00093g04352">
    <property type="protein sequence ID" value="Minc3s00093g04352"/>
    <property type="gene ID" value="Minc3s00093g04352"/>
</dbReference>
<dbReference type="Proteomes" id="UP000887563">
    <property type="component" value="Unplaced"/>
</dbReference>
<keyword evidence="1" id="KW-1185">Reference proteome</keyword>
<proteinExistence type="predicted"/>
<protein>
    <submittedName>
        <fullName evidence="2">Uncharacterized protein</fullName>
    </submittedName>
</protein>
<sequence>MLGVVIGLVYRDDFSKDGSKLNPWVEKIKGNLKGHQWKGPIVAIKRQIGTENVLDIEPSDFTDIVDFFVDYTKKTSTMY</sequence>
<dbReference type="AlphaFoldDB" id="A0A914KS72"/>
<accession>A0A914KS72</accession>
<evidence type="ECO:0000313" key="2">
    <source>
        <dbReference type="WBParaSite" id="Minc3s00093g04352"/>
    </source>
</evidence>
<name>A0A914KS72_MELIC</name>
<organism evidence="1 2">
    <name type="scientific">Meloidogyne incognita</name>
    <name type="common">Southern root-knot nematode worm</name>
    <name type="synonym">Oxyuris incognita</name>
    <dbReference type="NCBI Taxonomy" id="6306"/>
    <lineage>
        <taxon>Eukaryota</taxon>
        <taxon>Metazoa</taxon>
        <taxon>Ecdysozoa</taxon>
        <taxon>Nematoda</taxon>
        <taxon>Chromadorea</taxon>
        <taxon>Rhabditida</taxon>
        <taxon>Tylenchina</taxon>
        <taxon>Tylenchomorpha</taxon>
        <taxon>Tylenchoidea</taxon>
        <taxon>Meloidogynidae</taxon>
        <taxon>Meloidogyninae</taxon>
        <taxon>Meloidogyne</taxon>
        <taxon>Meloidogyne incognita group</taxon>
    </lineage>
</organism>
<evidence type="ECO:0000313" key="1">
    <source>
        <dbReference type="Proteomes" id="UP000887563"/>
    </source>
</evidence>